<dbReference type="EMBL" id="BMUB01000015">
    <property type="protein sequence ID" value="GGU94037.1"/>
    <property type="molecule type" value="Genomic_DNA"/>
</dbReference>
<accession>A0A8H9HYL6</accession>
<evidence type="ECO:0000313" key="2">
    <source>
        <dbReference type="Proteomes" id="UP000610124"/>
    </source>
</evidence>
<dbReference type="RefSeq" id="WP_267885574.1">
    <property type="nucleotide sequence ID" value="NZ_BMUB01000015.1"/>
</dbReference>
<gene>
    <name evidence="1" type="ORF">GCM10010502_54760</name>
</gene>
<dbReference type="GeneID" id="97490577"/>
<dbReference type="Proteomes" id="UP000610124">
    <property type="component" value="Unassembled WGS sequence"/>
</dbReference>
<evidence type="ECO:0000313" key="1">
    <source>
        <dbReference type="EMBL" id="GGU94037.1"/>
    </source>
</evidence>
<comment type="caution">
    <text evidence="1">The sequence shown here is derived from an EMBL/GenBank/DDBJ whole genome shotgun (WGS) entry which is preliminary data.</text>
</comment>
<sequence length="44" mass="4761">MDQLAKNPPPQPRPAATLADLAVLDRSAELCPSVQEPCRLADVY</sequence>
<organism evidence="1 2">
    <name type="scientific">Kitasatospora aureofaciens</name>
    <name type="common">Streptomyces aureofaciens</name>
    <dbReference type="NCBI Taxonomy" id="1894"/>
    <lineage>
        <taxon>Bacteria</taxon>
        <taxon>Bacillati</taxon>
        <taxon>Actinomycetota</taxon>
        <taxon>Actinomycetes</taxon>
        <taxon>Kitasatosporales</taxon>
        <taxon>Streptomycetaceae</taxon>
        <taxon>Kitasatospora</taxon>
    </lineage>
</organism>
<reference evidence="1" key="1">
    <citation type="journal article" date="2014" name="Int. J. Syst. Evol. Microbiol.">
        <title>Complete genome sequence of Corynebacterium casei LMG S-19264T (=DSM 44701T), isolated from a smear-ripened cheese.</title>
        <authorList>
            <consortium name="US DOE Joint Genome Institute (JGI-PGF)"/>
            <person name="Walter F."/>
            <person name="Albersmeier A."/>
            <person name="Kalinowski J."/>
            <person name="Ruckert C."/>
        </authorList>
    </citation>
    <scope>NUCLEOTIDE SEQUENCE</scope>
    <source>
        <strain evidence="1">JCM 4434</strain>
    </source>
</reference>
<dbReference type="AlphaFoldDB" id="A0A8H9HYL6"/>
<reference evidence="1" key="2">
    <citation type="submission" date="2020-09" db="EMBL/GenBank/DDBJ databases">
        <authorList>
            <person name="Sun Q."/>
            <person name="Ohkuma M."/>
        </authorList>
    </citation>
    <scope>NUCLEOTIDE SEQUENCE</scope>
    <source>
        <strain evidence="1">JCM 4434</strain>
    </source>
</reference>
<proteinExistence type="predicted"/>
<name>A0A8H9HYL6_KITAU</name>
<protein>
    <submittedName>
        <fullName evidence="1">Uncharacterized protein</fullName>
    </submittedName>
</protein>